<evidence type="ECO:0000256" key="7">
    <source>
        <dbReference type="ARBA" id="ARBA00023150"/>
    </source>
</evidence>
<dbReference type="SUPFAM" id="SSF53448">
    <property type="entry name" value="Nucleotide-diphospho-sugar transferases"/>
    <property type="match status" value="1"/>
</dbReference>
<name>A0ABP9VW00_9BACT</name>
<keyword evidence="1 8" id="KW-0963">Cytoplasm</keyword>
<keyword evidence="10" id="KW-0548">Nucleotidyltransferase</keyword>
<keyword evidence="3 8" id="KW-0479">Metal-binding</keyword>
<comment type="caution">
    <text evidence="8">Lacks conserved residue(s) required for the propagation of feature annotation.</text>
</comment>
<gene>
    <name evidence="8 10" type="primary">mobA</name>
    <name evidence="10" type="ORF">Rcae01_04821</name>
</gene>
<evidence type="ECO:0000313" key="11">
    <source>
        <dbReference type="Proteomes" id="UP001416858"/>
    </source>
</evidence>
<protein>
    <recommendedName>
        <fullName evidence="8">Probable molybdenum cofactor guanylyltransferase</fullName>
        <shortName evidence="8">MoCo guanylyltransferase</shortName>
        <ecNumber evidence="8">2.7.7.77</ecNumber>
    </recommendedName>
    <alternativeName>
        <fullName evidence="8">GTP:molybdopterin guanylyltransferase</fullName>
    </alternativeName>
    <alternativeName>
        <fullName evidence="8">Mo-MPT guanylyltransferase</fullName>
    </alternativeName>
    <alternativeName>
        <fullName evidence="8">Molybdopterin guanylyltransferase</fullName>
    </alternativeName>
    <alternativeName>
        <fullName evidence="8">Molybdopterin-guanine dinucleotide synthase</fullName>
        <shortName evidence="8">MGD synthase</shortName>
    </alternativeName>
</protein>
<dbReference type="PANTHER" id="PTHR19136:SF81">
    <property type="entry name" value="MOLYBDENUM COFACTOR GUANYLYLTRANSFERASE"/>
    <property type="match status" value="1"/>
</dbReference>
<evidence type="ECO:0000256" key="1">
    <source>
        <dbReference type="ARBA" id="ARBA00022490"/>
    </source>
</evidence>
<evidence type="ECO:0000256" key="2">
    <source>
        <dbReference type="ARBA" id="ARBA00022679"/>
    </source>
</evidence>
<evidence type="ECO:0000313" key="10">
    <source>
        <dbReference type="EMBL" id="GAA5509322.1"/>
    </source>
</evidence>
<dbReference type="PANTHER" id="PTHR19136">
    <property type="entry name" value="MOLYBDENUM COFACTOR GUANYLYLTRANSFERASE"/>
    <property type="match status" value="1"/>
</dbReference>
<feature type="binding site" evidence="8">
    <location>
        <begin position="31"/>
        <end position="33"/>
    </location>
    <ligand>
        <name>GTP</name>
        <dbReference type="ChEBI" id="CHEBI:37565"/>
    </ligand>
</feature>
<dbReference type="EC" id="2.7.7.77" evidence="8"/>
<evidence type="ECO:0000256" key="5">
    <source>
        <dbReference type="ARBA" id="ARBA00022842"/>
    </source>
</evidence>
<evidence type="ECO:0000256" key="3">
    <source>
        <dbReference type="ARBA" id="ARBA00022723"/>
    </source>
</evidence>
<reference evidence="10 11" key="1">
    <citation type="submission" date="2024-02" db="EMBL/GenBank/DDBJ databases">
        <title>Rhodopirellula caenicola NBRC 110016.</title>
        <authorList>
            <person name="Ichikawa N."/>
            <person name="Katano-Makiyama Y."/>
            <person name="Hidaka K."/>
        </authorList>
    </citation>
    <scope>NUCLEOTIDE SEQUENCE [LARGE SCALE GENOMIC DNA]</scope>
    <source>
        <strain evidence="10 11">NBRC 110016</strain>
    </source>
</reference>
<dbReference type="InterPro" id="IPR025877">
    <property type="entry name" value="MobA-like_NTP_Trfase"/>
</dbReference>
<keyword evidence="11" id="KW-1185">Reference proteome</keyword>
<keyword evidence="6 8" id="KW-0342">GTP-binding</keyword>
<dbReference type="Gene3D" id="3.90.550.10">
    <property type="entry name" value="Spore Coat Polysaccharide Biosynthesis Protein SpsA, Chain A"/>
    <property type="match status" value="1"/>
</dbReference>
<comment type="caution">
    <text evidence="10">The sequence shown here is derived from an EMBL/GenBank/DDBJ whole genome shotgun (WGS) entry which is preliminary data.</text>
</comment>
<evidence type="ECO:0000256" key="6">
    <source>
        <dbReference type="ARBA" id="ARBA00023134"/>
    </source>
</evidence>
<keyword evidence="4 8" id="KW-0547">Nucleotide-binding</keyword>
<sequence length="206" mass="22666">MCWKSTTNPRASSLNASDCERSIQRLLGVVLCGGQSLRMGRDKAALVHADGVSFLQHAIDRLSNLCDRVVVSGRTSIDHSVEMIEDPVTNRGPATGIAAALQYADRHGFAACLVTPVDMPRLTVDHLSGLVDDWQSADEITVAESDRVQPLVGIYPVRFADPLQRLAQSEDRSLFRWLGLQDHHRVTLPTSDCHNVNTPEDLTDVR</sequence>
<comment type="function">
    <text evidence="8">Transfers a GMP moiety from GTP to Mo-molybdopterin (Mo-MPT) cofactor (Moco or molybdenum cofactor) to form Mo-molybdopterin guanine dinucleotide (Mo-MGD) cofactor.</text>
</comment>
<keyword evidence="7 8" id="KW-0501">Molybdenum cofactor biosynthesis</keyword>
<dbReference type="HAMAP" id="MF_00316">
    <property type="entry name" value="MobA"/>
    <property type="match status" value="1"/>
</dbReference>
<dbReference type="InterPro" id="IPR029044">
    <property type="entry name" value="Nucleotide-diphossugar_trans"/>
</dbReference>
<dbReference type="CDD" id="cd02503">
    <property type="entry name" value="MobA"/>
    <property type="match status" value="1"/>
</dbReference>
<dbReference type="Proteomes" id="UP001416858">
    <property type="component" value="Unassembled WGS sequence"/>
</dbReference>
<comment type="subcellular location">
    <subcellularLocation>
        <location evidence="8">Cytoplasm</location>
    </subcellularLocation>
</comment>
<comment type="similarity">
    <text evidence="8">Belongs to the MobA family.</text>
</comment>
<dbReference type="GO" id="GO:0016779">
    <property type="term" value="F:nucleotidyltransferase activity"/>
    <property type="evidence" value="ECO:0007669"/>
    <property type="project" value="UniProtKB-KW"/>
</dbReference>
<keyword evidence="5 8" id="KW-0460">Magnesium</keyword>
<comment type="domain">
    <text evidence="8">The N-terminal domain determines nucleotide recognition and specific binding, while the C-terminal domain determines the specific binding to the target protein.</text>
</comment>
<keyword evidence="2 8" id="KW-0808">Transferase</keyword>
<feature type="binding site" evidence="8">
    <location>
        <position position="86"/>
    </location>
    <ligand>
        <name>GTP</name>
        <dbReference type="ChEBI" id="CHEBI:37565"/>
    </ligand>
</feature>
<dbReference type="EMBL" id="BAABRO010000013">
    <property type="protein sequence ID" value="GAA5509322.1"/>
    <property type="molecule type" value="Genomic_DNA"/>
</dbReference>
<comment type="catalytic activity">
    <reaction evidence="8">
        <text>Mo-molybdopterin + GTP + H(+) = Mo-molybdopterin guanine dinucleotide + diphosphate</text>
        <dbReference type="Rhea" id="RHEA:34243"/>
        <dbReference type="ChEBI" id="CHEBI:15378"/>
        <dbReference type="ChEBI" id="CHEBI:33019"/>
        <dbReference type="ChEBI" id="CHEBI:37565"/>
        <dbReference type="ChEBI" id="CHEBI:71302"/>
        <dbReference type="ChEBI" id="CHEBI:71310"/>
        <dbReference type="EC" id="2.7.7.77"/>
    </reaction>
</comment>
<evidence type="ECO:0000256" key="8">
    <source>
        <dbReference type="HAMAP-Rule" id="MF_00316"/>
    </source>
</evidence>
<proteinExistence type="inferred from homology"/>
<accession>A0ABP9VW00</accession>
<evidence type="ECO:0000259" key="9">
    <source>
        <dbReference type="Pfam" id="PF12804"/>
    </source>
</evidence>
<comment type="cofactor">
    <cofactor evidence="8">
        <name>Mg(2+)</name>
        <dbReference type="ChEBI" id="CHEBI:18420"/>
    </cofactor>
</comment>
<dbReference type="InterPro" id="IPR013482">
    <property type="entry name" value="Molybde_CF_guanTrfase"/>
</dbReference>
<feature type="domain" description="MobA-like NTP transferase" evidence="9">
    <location>
        <begin position="28"/>
        <end position="177"/>
    </location>
</feature>
<feature type="binding site" evidence="8">
    <location>
        <position position="118"/>
    </location>
    <ligand>
        <name>GTP</name>
        <dbReference type="ChEBI" id="CHEBI:37565"/>
    </ligand>
</feature>
<feature type="binding site" evidence="8">
    <location>
        <position position="118"/>
    </location>
    <ligand>
        <name>Mg(2+)</name>
        <dbReference type="ChEBI" id="CHEBI:18420"/>
    </ligand>
</feature>
<evidence type="ECO:0000256" key="4">
    <source>
        <dbReference type="ARBA" id="ARBA00022741"/>
    </source>
</evidence>
<organism evidence="10 11">
    <name type="scientific">Novipirellula caenicola</name>
    <dbReference type="NCBI Taxonomy" id="1536901"/>
    <lineage>
        <taxon>Bacteria</taxon>
        <taxon>Pseudomonadati</taxon>
        <taxon>Planctomycetota</taxon>
        <taxon>Planctomycetia</taxon>
        <taxon>Pirellulales</taxon>
        <taxon>Pirellulaceae</taxon>
        <taxon>Novipirellula</taxon>
    </lineage>
</organism>
<dbReference type="Pfam" id="PF12804">
    <property type="entry name" value="NTP_transf_3"/>
    <property type="match status" value="1"/>
</dbReference>